<accession>A0A8S1J2U1</accession>
<dbReference type="InterPro" id="IPR023214">
    <property type="entry name" value="HAD_sf"/>
</dbReference>
<dbReference type="OrthoDB" id="531008at2759"/>
<feature type="domain" description="Sucrose phosphatase-like" evidence="2">
    <location>
        <begin position="8"/>
        <end position="182"/>
    </location>
</feature>
<evidence type="ECO:0000259" key="2">
    <source>
        <dbReference type="Pfam" id="PF05116"/>
    </source>
</evidence>
<dbReference type="Pfam" id="PF05116">
    <property type="entry name" value="S6PP"/>
    <property type="match status" value="1"/>
</dbReference>
<dbReference type="SUPFAM" id="SSF56784">
    <property type="entry name" value="HAD-like"/>
    <property type="match status" value="1"/>
</dbReference>
<keyword evidence="4" id="KW-1185">Reference proteome</keyword>
<keyword evidence="1" id="KW-0378">Hydrolase</keyword>
<dbReference type="InterPro" id="IPR051518">
    <property type="entry name" value="Sucrose_Phosphatase"/>
</dbReference>
<proteinExistence type="predicted"/>
<dbReference type="InterPro" id="IPR036412">
    <property type="entry name" value="HAD-like_sf"/>
</dbReference>
<dbReference type="InterPro" id="IPR006380">
    <property type="entry name" value="SPP-like_dom"/>
</dbReference>
<evidence type="ECO:0000256" key="1">
    <source>
        <dbReference type="ARBA" id="ARBA00022801"/>
    </source>
</evidence>
<dbReference type="PANTHER" id="PTHR46521">
    <property type="entry name" value="SUCROSE-PHOSPHATASE 2-RELATED"/>
    <property type="match status" value="1"/>
</dbReference>
<evidence type="ECO:0000313" key="4">
    <source>
        <dbReference type="Proteomes" id="UP000708148"/>
    </source>
</evidence>
<comment type="caution">
    <text evidence="3">The sequence shown here is derived from an EMBL/GenBank/DDBJ whole genome shotgun (WGS) entry which is preliminary data.</text>
</comment>
<evidence type="ECO:0000313" key="3">
    <source>
        <dbReference type="EMBL" id="CAD7701685.1"/>
    </source>
</evidence>
<dbReference type="PANTHER" id="PTHR46521:SF4">
    <property type="entry name" value="SUCROSE-PHOSPHATASE 2-RELATED"/>
    <property type="match status" value="1"/>
</dbReference>
<dbReference type="Proteomes" id="UP000708148">
    <property type="component" value="Unassembled WGS sequence"/>
</dbReference>
<protein>
    <recommendedName>
        <fullName evidence="2">Sucrose phosphatase-like domain-containing protein</fullName>
    </recommendedName>
</protein>
<gene>
    <name evidence="3" type="ORF">OSTQU699_LOCUS7042</name>
</gene>
<dbReference type="AlphaFoldDB" id="A0A8S1J2U1"/>
<organism evidence="3 4">
    <name type="scientific">Ostreobium quekettii</name>
    <dbReference type="NCBI Taxonomy" id="121088"/>
    <lineage>
        <taxon>Eukaryota</taxon>
        <taxon>Viridiplantae</taxon>
        <taxon>Chlorophyta</taxon>
        <taxon>core chlorophytes</taxon>
        <taxon>Ulvophyceae</taxon>
        <taxon>TCBD clade</taxon>
        <taxon>Bryopsidales</taxon>
        <taxon>Ostreobineae</taxon>
        <taxon>Ostreobiaceae</taxon>
        <taxon>Ostreobium</taxon>
    </lineage>
</organism>
<dbReference type="GO" id="GO:0016787">
    <property type="term" value="F:hydrolase activity"/>
    <property type="evidence" value="ECO:0007669"/>
    <property type="project" value="UniProtKB-KW"/>
</dbReference>
<reference evidence="3" key="1">
    <citation type="submission" date="2020-12" db="EMBL/GenBank/DDBJ databases">
        <authorList>
            <person name="Iha C."/>
        </authorList>
    </citation>
    <scope>NUCLEOTIDE SEQUENCE</scope>
</reference>
<dbReference type="Gene3D" id="3.40.50.1000">
    <property type="entry name" value="HAD superfamily/HAD-like"/>
    <property type="match status" value="1"/>
</dbReference>
<dbReference type="EMBL" id="CAJHUC010001605">
    <property type="protein sequence ID" value="CAD7701685.1"/>
    <property type="molecule type" value="Genomic_DNA"/>
</dbReference>
<name>A0A8S1J2U1_9CHLO</name>
<sequence>MASGSVWYEDTAYRGLLDEDWDLDVVRTVAEELVRQFGNEGAVEWLDNGTEHPHRVALRVHIRVVDALVEEFGQRLLHNGLQVQTICSGAGEWRYVDCVPKNGGKLKALEFVRRLYGIARGRCVAAGDSGNDILMLNGENPAIVVGNAQDGLREWLLHQPQAERVIYTEARLAKGILEGLSRHGLY</sequence>